<reference evidence="1" key="2">
    <citation type="journal article" date="2015" name="Fish Shellfish Immunol.">
        <title>Early steps in the European eel (Anguilla anguilla)-Vibrio vulnificus interaction in the gills: Role of the RtxA13 toxin.</title>
        <authorList>
            <person name="Callol A."/>
            <person name="Pajuelo D."/>
            <person name="Ebbesson L."/>
            <person name="Teles M."/>
            <person name="MacKenzie S."/>
            <person name="Amaro C."/>
        </authorList>
    </citation>
    <scope>NUCLEOTIDE SEQUENCE</scope>
</reference>
<name>A0A0E9TUW5_ANGAN</name>
<organism evidence="1">
    <name type="scientific">Anguilla anguilla</name>
    <name type="common">European freshwater eel</name>
    <name type="synonym">Muraena anguilla</name>
    <dbReference type="NCBI Taxonomy" id="7936"/>
    <lineage>
        <taxon>Eukaryota</taxon>
        <taxon>Metazoa</taxon>
        <taxon>Chordata</taxon>
        <taxon>Craniata</taxon>
        <taxon>Vertebrata</taxon>
        <taxon>Euteleostomi</taxon>
        <taxon>Actinopterygii</taxon>
        <taxon>Neopterygii</taxon>
        <taxon>Teleostei</taxon>
        <taxon>Anguilliformes</taxon>
        <taxon>Anguillidae</taxon>
        <taxon>Anguilla</taxon>
    </lineage>
</organism>
<sequence length="56" mass="6384">MTHLWTGQLQNWKWGAMYHKLSNGNLSTMYSPYDLAQNTEHNGITHYINAACSGNI</sequence>
<protein>
    <submittedName>
        <fullName evidence="1">Uncharacterized protein</fullName>
    </submittedName>
</protein>
<accession>A0A0E9TUW5</accession>
<dbReference type="AlphaFoldDB" id="A0A0E9TUW5"/>
<proteinExistence type="predicted"/>
<evidence type="ECO:0000313" key="1">
    <source>
        <dbReference type="EMBL" id="JAH56720.1"/>
    </source>
</evidence>
<dbReference type="EMBL" id="GBXM01051857">
    <property type="protein sequence ID" value="JAH56720.1"/>
    <property type="molecule type" value="Transcribed_RNA"/>
</dbReference>
<reference evidence="1" key="1">
    <citation type="submission" date="2014-11" db="EMBL/GenBank/DDBJ databases">
        <authorList>
            <person name="Amaro Gonzalez C."/>
        </authorList>
    </citation>
    <scope>NUCLEOTIDE SEQUENCE</scope>
</reference>